<evidence type="ECO:0000256" key="2">
    <source>
        <dbReference type="ARBA" id="ARBA00022723"/>
    </source>
</evidence>
<dbReference type="PROSITE" id="PS51710">
    <property type="entry name" value="G_OBG"/>
    <property type="match status" value="1"/>
</dbReference>
<dbReference type="InterPro" id="IPR013029">
    <property type="entry name" value="YchF_C"/>
</dbReference>
<dbReference type="InterPro" id="IPR031167">
    <property type="entry name" value="G_OBG"/>
</dbReference>
<evidence type="ECO:0000256" key="3">
    <source>
        <dbReference type="ARBA" id="ARBA00022741"/>
    </source>
</evidence>
<dbReference type="Pfam" id="PF01926">
    <property type="entry name" value="MMR_HSR1"/>
    <property type="match status" value="1"/>
</dbReference>
<dbReference type="PROSITE" id="PS51880">
    <property type="entry name" value="TGS"/>
    <property type="match status" value="1"/>
</dbReference>
<dbReference type="InterPro" id="IPR012675">
    <property type="entry name" value="Beta-grasp_dom_sf"/>
</dbReference>
<dbReference type="GO" id="GO:0016887">
    <property type="term" value="F:ATP hydrolysis activity"/>
    <property type="evidence" value="ECO:0007669"/>
    <property type="project" value="UniProtKB-UniRule"/>
</dbReference>
<dbReference type="GO" id="GO:0005525">
    <property type="term" value="F:GTP binding"/>
    <property type="evidence" value="ECO:0007669"/>
    <property type="project" value="InterPro"/>
</dbReference>
<evidence type="ECO:0000256" key="5">
    <source>
        <dbReference type="ARBA" id="ARBA00022842"/>
    </source>
</evidence>
<dbReference type="FunFam" id="3.10.20.30:FF:000001">
    <property type="entry name" value="Ribosome-binding ATPase YchF"/>
    <property type="match status" value="1"/>
</dbReference>
<dbReference type="PANTHER" id="PTHR23305:SF18">
    <property type="entry name" value="OBG-TYPE G DOMAIN-CONTAINING PROTEIN"/>
    <property type="match status" value="1"/>
</dbReference>
<feature type="binding site" evidence="6">
    <location>
        <begin position="11"/>
        <end position="16"/>
    </location>
    <ligand>
        <name>ATP</name>
        <dbReference type="ChEBI" id="CHEBI:30616"/>
    </ligand>
</feature>
<dbReference type="InterPro" id="IPR041706">
    <property type="entry name" value="YchF_N"/>
</dbReference>
<dbReference type="GO" id="GO:0043023">
    <property type="term" value="F:ribosomal large subunit binding"/>
    <property type="evidence" value="ECO:0007669"/>
    <property type="project" value="UniProtKB-UniRule"/>
</dbReference>
<evidence type="ECO:0000256" key="4">
    <source>
        <dbReference type="ARBA" id="ARBA00022840"/>
    </source>
</evidence>
<evidence type="ECO:0000313" key="10">
    <source>
        <dbReference type="Proteomes" id="UP000289841"/>
    </source>
</evidence>
<dbReference type="InterPro" id="IPR027417">
    <property type="entry name" value="P-loop_NTPase"/>
</dbReference>
<evidence type="ECO:0000256" key="6">
    <source>
        <dbReference type="HAMAP-Rule" id="MF_00944"/>
    </source>
</evidence>
<evidence type="ECO:0000256" key="1">
    <source>
        <dbReference type="ARBA" id="ARBA00001946"/>
    </source>
</evidence>
<reference evidence="9 10" key="1">
    <citation type="submission" date="2019-01" db="EMBL/GenBank/DDBJ databases">
        <authorList>
            <consortium name="Pathogen Informatics"/>
        </authorList>
    </citation>
    <scope>NUCLEOTIDE SEQUENCE [LARGE SCALE GENOMIC DNA]</scope>
    <source>
        <strain evidence="9 10">NCTC10138</strain>
    </source>
</reference>
<keyword evidence="5" id="KW-0460">Magnesium</keyword>
<dbReference type="InterPro" id="IPR006073">
    <property type="entry name" value="GTP-bd"/>
</dbReference>
<proteinExistence type="inferred from homology"/>
<dbReference type="HAMAP" id="MF_00944">
    <property type="entry name" value="YchF_OLA1_ATPase"/>
    <property type="match status" value="1"/>
</dbReference>
<dbReference type="GO" id="GO:0005737">
    <property type="term" value="C:cytoplasm"/>
    <property type="evidence" value="ECO:0007669"/>
    <property type="project" value="TreeGrafter"/>
</dbReference>
<dbReference type="Gene3D" id="3.10.20.30">
    <property type="match status" value="1"/>
</dbReference>
<dbReference type="GO" id="GO:0046872">
    <property type="term" value="F:metal ion binding"/>
    <property type="evidence" value="ECO:0007669"/>
    <property type="project" value="UniProtKB-KW"/>
</dbReference>
<dbReference type="Pfam" id="PF06071">
    <property type="entry name" value="YchF-GTPase_C"/>
    <property type="match status" value="1"/>
</dbReference>
<name>A0A449BEH3_HAPAX</name>
<dbReference type="PANTHER" id="PTHR23305">
    <property type="entry name" value="OBG GTPASE FAMILY"/>
    <property type="match status" value="1"/>
</dbReference>
<keyword evidence="10" id="KW-1185">Reference proteome</keyword>
<keyword evidence="2" id="KW-0479">Metal-binding</keyword>
<dbReference type="AlphaFoldDB" id="A0A449BEH3"/>
<dbReference type="RefSeq" id="WP_026391089.1">
    <property type="nucleotide sequence ID" value="NZ_LR215048.1"/>
</dbReference>
<gene>
    <name evidence="9" type="primary">engD</name>
    <name evidence="6" type="synonym">ychF</name>
    <name evidence="9" type="ORF">NCTC10138_01215</name>
</gene>
<dbReference type="InterPro" id="IPR004095">
    <property type="entry name" value="TGS"/>
</dbReference>
<feature type="domain" description="TGS" evidence="8">
    <location>
        <begin position="280"/>
        <end position="363"/>
    </location>
</feature>
<dbReference type="SUPFAM" id="SSF52540">
    <property type="entry name" value="P-loop containing nucleoside triphosphate hydrolases"/>
    <property type="match status" value="1"/>
</dbReference>
<keyword evidence="4 6" id="KW-0067">ATP-binding</keyword>
<organism evidence="9 10">
    <name type="scientific">Haploplasma axanthum</name>
    <name type="common">Acholeplasma axanthum</name>
    <dbReference type="NCBI Taxonomy" id="29552"/>
    <lineage>
        <taxon>Bacteria</taxon>
        <taxon>Bacillati</taxon>
        <taxon>Mycoplasmatota</taxon>
        <taxon>Mollicutes</taxon>
        <taxon>Acholeplasmatales</taxon>
        <taxon>Acholeplasmataceae</taxon>
        <taxon>Haploplasma</taxon>
    </lineage>
</organism>
<dbReference type="Gene3D" id="1.10.150.300">
    <property type="entry name" value="TGS-like domain"/>
    <property type="match status" value="1"/>
</dbReference>
<comment type="similarity">
    <text evidence="6">Belongs to the TRAFAC class OBG-HflX-like GTPase superfamily. OBG GTPase family. YchF/OLA1 subfamily.</text>
</comment>
<dbReference type="PRINTS" id="PR00326">
    <property type="entry name" value="GTP1OBG"/>
</dbReference>
<comment type="cofactor">
    <cofactor evidence="1">
        <name>Mg(2+)</name>
        <dbReference type="ChEBI" id="CHEBI:18420"/>
    </cofactor>
</comment>
<evidence type="ECO:0000313" key="9">
    <source>
        <dbReference type="EMBL" id="VEU80828.1"/>
    </source>
</evidence>
<dbReference type="InterPro" id="IPR023192">
    <property type="entry name" value="TGS-like_dom_sf"/>
</dbReference>
<dbReference type="KEGG" id="aaxa:NCTC10138_01215"/>
<dbReference type="SUPFAM" id="SSF81271">
    <property type="entry name" value="TGS-like"/>
    <property type="match status" value="1"/>
</dbReference>
<protein>
    <recommendedName>
        <fullName evidence="6">Ribosome-binding ATPase YchF</fullName>
    </recommendedName>
</protein>
<dbReference type="EMBL" id="LR215048">
    <property type="protein sequence ID" value="VEU80828.1"/>
    <property type="molecule type" value="Genomic_DNA"/>
</dbReference>
<dbReference type="NCBIfam" id="TIGR00092">
    <property type="entry name" value="redox-regulated ATPase YchF"/>
    <property type="match status" value="1"/>
</dbReference>
<evidence type="ECO:0000259" key="8">
    <source>
        <dbReference type="PROSITE" id="PS51880"/>
    </source>
</evidence>
<dbReference type="Gene3D" id="3.40.50.300">
    <property type="entry name" value="P-loop containing nucleotide triphosphate hydrolases"/>
    <property type="match status" value="1"/>
</dbReference>
<dbReference type="GO" id="GO:0005524">
    <property type="term" value="F:ATP binding"/>
    <property type="evidence" value="ECO:0007669"/>
    <property type="project" value="UniProtKB-UniRule"/>
</dbReference>
<evidence type="ECO:0000259" key="7">
    <source>
        <dbReference type="PROSITE" id="PS51710"/>
    </source>
</evidence>
<dbReference type="Proteomes" id="UP000289841">
    <property type="component" value="Chromosome"/>
</dbReference>
<dbReference type="InterPro" id="IPR012676">
    <property type="entry name" value="TGS-like"/>
</dbReference>
<dbReference type="STRING" id="1278311.GCA_000428705_00208"/>
<dbReference type="OrthoDB" id="9807318at2"/>
<keyword evidence="3 6" id="KW-0547">Nucleotide-binding</keyword>
<dbReference type="PIRSF" id="PIRSF006641">
    <property type="entry name" value="CHP00092"/>
    <property type="match status" value="1"/>
</dbReference>
<sequence>MLKAGIVGLPNVGKSTLFNAITKADVLAANYPFATIEPNVGVVLVQDERLNELAKIVNPQRILPTTFEFTDIAGLVKGASKGEGLGNQFLSHIREVDAICHVVRCFEDENITHVSNKIDPVGDLETIKMELYLADLDQIERRIPRLAKMLKQNDRDAQIEHDVLNRIKTAIENDIDPKTLDISEEENKLIANYHLLSLKPSIYVANVADFELSDPNSNKHYLDLLEYAKKDNTIVIPISAQLEMEIAHLGYEDQLMFLEEYGIKESGLNKLIKEAYNLLGLRTYFTAGEKEVRAWTFINGMKAPQCAGIIHTDFEKGFIAAETISYDDLIAAGSRQKAKELGKVRIEGKEYIVKDGDILNFRFNV</sequence>
<dbReference type="FunFam" id="1.10.150.300:FF:000004">
    <property type="entry name" value="Ribosome-binding ATPase YchF"/>
    <property type="match status" value="1"/>
</dbReference>
<comment type="function">
    <text evidence="6">ATPase that binds to both the 70S ribosome and the 50S ribosomal subunit in a nucleotide-independent manner.</text>
</comment>
<accession>A0A449BEH3</accession>
<dbReference type="CDD" id="cd04867">
    <property type="entry name" value="TGS_YchF_OLA1"/>
    <property type="match status" value="1"/>
</dbReference>
<feature type="domain" description="OBG-type G" evidence="7">
    <location>
        <begin position="2"/>
        <end position="258"/>
    </location>
</feature>
<dbReference type="InterPro" id="IPR004396">
    <property type="entry name" value="ATPase_YchF/OLA1"/>
</dbReference>
<dbReference type="CDD" id="cd01900">
    <property type="entry name" value="YchF"/>
    <property type="match status" value="1"/>
</dbReference>